<gene>
    <name evidence="7" type="ORF">IRJ41_005206</name>
</gene>
<accession>A0A9W7T3T8</accession>
<evidence type="ECO:0000256" key="4">
    <source>
        <dbReference type="ARBA" id="ARBA00023216"/>
    </source>
</evidence>
<dbReference type="GO" id="GO:0001786">
    <property type="term" value="F:phosphatidylserine binding"/>
    <property type="evidence" value="ECO:0007669"/>
    <property type="project" value="TreeGrafter"/>
</dbReference>
<feature type="non-terminal residue" evidence="7">
    <location>
        <position position="1"/>
    </location>
</feature>
<evidence type="ECO:0000313" key="7">
    <source>
        <dbReference type="EMBL" id="KAI7789247.1"/>
    </source>
</evidence>
<dbReference type="InterPro" id="IPR018252">
    <property type="entry name" value="Annexin_repeat_CS"/>
</dbReference>
<dbReference type="SUPFAM" id="SSF47874">
    <property type="entry name" value="Annexin"/>
    <property type="match status" value="1"/>
</dbReference>
<keyword evidence="2 6" id="KW-0677">Repeat</keyword>
<keyword evidence="8" id="KW-1185">Reference proteome</keyword>
<dbReference type="Proteomes" id="UP001059041">
    <property type="component" value="Unassembled WGS sequence"/>
</dbReference>
<sequence length="356" mass="39827">TDEKTVIDLLTHRSSSQKQAISRAYEECSKRILVNDLKSDTGGDFEDVLVRLANLPAVNDAKDIIKATKGAGTDKKILIEILGSRTNKQIKELSAAYADETKKTLVQNLKHEVSGDFGKAIVTLAEAARDESTSVNVNKAKEDAQALYNAGEKKMGTDEAKFIEILCKRSIPQLRQTLVEYKNISGKTLQKSIEKEMTGEMEELLVAIVKCIMNTPAYFAEKLHESMKGAGTHESILTRIMVSRAEVDMMDIKAEYKKLYQRSLYKQISRAIVVSREIYIKYVYVQVTMGDGKTQENINEDINGEFTAPEMAHVWDDFESMLKSPYPPADRGTIKPKANFNVNEDVAALRKAIQGF</sequence>
<keyword evidence="4 6" id="KW-0041">Annexin</keyword>
<name>A0A9W7T3T8_TRIRA</name>
<dbReference type="PRINTS" id="PR00196">
    <property type="entry name" value="ANNEXIN"/>
</dbReference>
<dbReference type="Pfam" id="PF00191">
    <property type="entry name" value="Annexin"/>
    <property type="match status" value="4"/>
</dbReference>
<dbReference type="InterPro" id="IPR037104">
    <property type="entry name" value="Annexin_sf"/>
</dbReference>
<dbReference type="GO" id="GO:0005886">
    <property type="term" value="C:plasma membrane"/>
    <property type="evidence" value="ECO:0007669"/>
    <property type="project" value="TreeGrafter"/>
</dbReference>
<organism evidence="7 8">
    <name type="scientific">Triplophysa rosa</name>
    <name type="common">Cave loach</name>
    <dbReference type="NCBI Taxonomy" id="992332"/>
    <lineage>
        <taxon>Eukaryota</taxon>
        <taxon>Metazoa</taxon>
        <taxon>Chordata</taxon>
        <taxon>Craniata</taxon>
        <taxon>Vertebrata</taxon>
        <taxon>Euteleostomi</taxon>
        <taxon>Actinopterygii</taxon>
        <taxon>Neopterygii</taxon>
        <taxon>Teleostei</taxon>
        <taxon>Ostariophysi</taxon>
        <taxon>Cypriniformes</taxon>
        <taxon>Nemacheilidae</taxon>
        <taxon>Triplophysa</taxon>
    </lineage>
</organism>
<feature type="non-terminal residue" evidence="7">
    <location>
        <position position="356"/>
    </location>
</feature>
<keyword evidence="3 6" id="KW-0106">Calcium</keyword>
<dbReference type="PROSITE" id="PS00223">
    <property type="entry name" value="ANNEXIN_1"/>
    <property type="match status" value="1"/>
</dbReference>
<dbReference type="GO" id="GO:0005634">
    <property type="term" value="C:nucleus"/>
    <property type="evidence" value="ECO:0007669"/>
    <property type="project" value="TreeGrafter"/>
</dbReference>
<comment type="caution">
    <text evidence="7">The sequence shown here is derived from an EMBL/GenBank/DDBJ whole genome shotgun (WGS) entry which is preliminary data.</text>
</comment>
<dbReference type="Gene3D" id="1.10.220.10">
    <property type="entry name" value="Annexin"/>
    <property type="match status" value="4"/>
</dbReference>
<evidence type="ECO:0000313" key="8">
    <source>
        <dbReference type="Proteomes" id="UP001059041"/>
    </source>
</evidence>
<dbReference type="InterPro" id="IPR001464">
    <property type="entry name" value="Annexin"/>
</dbReference>
<evidence type="ECO:0000256" key="1">
    <source>
        <dbReference type="ARBA" id="ARBA00007831"/>
    </source>
</evidence>
<evidence type="ECO:0000256" key="5">
    <source>
        <dbReference type="ARBA" id="ARBA00023302"/>
    </source>
</evidence>
<dbReference type="PANTHER" id="PTHR10502">
    <property type="entry name" value="ANNEXIN"/>
    <property type="match status" value="1"/>
</dbReference>
<dbReference type="PANTHER" id="PTHR10502:SF25">
    <property type="entry name" value="ANNEXIN A3"/>
    <property type="match status" value="1"/>
</dbReference>
<evidence type="ECO:0000256" key="2">
    <source>
        <dbReference type="ARBA" id="ARBA00022737"/>
    </source>
</evidence>
<proteinExistence type="inferred from homology"/>
<dbReference type="GO" id="GO:0005544">
    <property type="term" value="F:calcium-dependent phospholipid binding"/>
    <property type="evidence" value="ECO:0007669"/>
    <property type="project" value="UniProtKB-KW"/>
</dbReference>
<comment type="domain">
    <text evidence="6">A pair of annexin repeats may form one binding site for calcium and phospholipid.</text>
</comment>
<evidence type="ECO:0000256" key="6">
    <source>
        <dbReference type="RuleBase" id="RU003540"/>
    </source>
</evidence>
<dbReference type="SMART" id="SM00335">
    <property type="entry name" value="ANX"/>
    <property type="match status" value="4"/>
</dbReference>
<dbReference type="EMBL" id="JAFHDT010000834">
    <property type="protein sequence ID" value="KAI7789247.1"/>
    <property type="molecule type" value="Genomic_DNA"/>
</dbReference>
<keyword evidence="5 6" id="KW-0111">Calcium/phospholipid-binding</keyword>
<dbReference type="FunFam" id="1.10.220.10:FF:000002">
    <property type="entry name" value="Annexin"/>
    <property type="match status" value="1"/>
</dbReference>
<dbReference type="GO" id="GO:0012506">
    <property type="term" value="C:vesicle membrane"/>
    <property type="evidence" value="ECO:0007669"/>
    <property type="project" value="TreeGrafter"/>
</dbReference>
<dbReference type="PROSITE" id="PS51897">
    <property type="entry name" value="ANNEXIN_2"/>
    <property type="match status" value="4"/>
</dbReference>
<dbReference type="InterPro" id="IPR018502">
    <property type="entry name" value="Annexin_repeat"/>
</dbReference>
<comment type="similarity">
    <text evidence="1 6">Belongs to the annexin family.</text>
</comment>
<evidence type="ECO:0000256" key="3">
    <source>
        <dbReference type="ARBA" id="ARBA00022837"/>
    </source>
</evidence>
<dbReference type="AlphaFoldDB" id="A0A9W7T3T8"/>
<dbReference type="FunFam" id="1.10.220.10:FF:000003">
    <property type="entry name" value="Annexin"/>
    <property type="match status" value="1"/>
</dbReference>
<dbReference type="GO" id="GO:0005509">
    <property type="term" value="F:calcium ion binding"/>
    <property type="evidence" value="ECO:0007669"/>
    <property type="project" value="InterPro"/>
</dbReference>
<dbReference type="GO" id="GO:0005737">
    <property type="term" value="C:cytoplasm"/>
    <property type="evidence" value="ECO:0007669"/>
    <property type="project" value="TreeGrafter"/>
</dbReference>
<reference evidence="7" key="1">
    <citation type="submission" date="2021-02" db="EMBL/GenBank/DDBJ databases">
        <title>Comparative genomics reveals that relaxation of natural selection precedes convergent phenotypic evolution of cavefish.</title>
        <authorList>
            <person name="Peng Z."/>
        </authorList>
    </citation>
    <scope>NUCLEOTIDE SEQUENCE</scope>
    <source>
        <tissue evidence="7">Muscle</tissue>
    </source>
</reference>
<protein>
    <recommendedName>
        <fullName evidence="6">Annexin</fullName>
    </recommendedName>
</protein>
<dbReference type="FunFam" id="1.10.220.10:FF:000001">
    <property type="entry name" value="Annexin"/>
    <property type="match status" value="1"/>
</dbReference>